<sequence>MKSIVLFDGDCNFCNQSIQFIIKRDPKGYFQFASLQSALGKTLLKRYEIDETIDSIVLIDKNNSYIKSDAILNICRNLKGIWKIFTLFILIPRPIRNFCYEKFAKNRYRWFGKQEHCMLPSPEVRKRFLD</sequence>
<evidence type="ECO:0000313" key="1">
    <source>
        <dbReference type="EMBL" id="OUA13342.1"/>
    </source>
</evidence>
<evidence type="ECO:0000313" key="2">
    <source>
        <dbReference type="Proteomes" id="UP000195077"/>
    </source>
</evidence>
<dbReference type="RefSeq" id="WP_021728638.1">
    <property type="nucleotide sequence ID" value="NZ_CP059976.1"/>
</dbReference>
<dbReference type="InterPro" id="IPR007263">
    <property type="entry name" value="DCC1-like"/>
</dbReference>
<dbReference type="AlphaFoldDB" id="A0A9X6KJS0"/>
<dbReference type="Proteomes" id="UP000195077">
    <property type="component" value="Unassembled WGS sequence"/>
</dbReference>
<organism evidence="1 2">
    <name type="scientific">Bacillus thuringiensis</name>
    <dbReference type="NCBI Taxonomy" id="1428"/>
    <lineage>
        <taxon>Bacteria</taxon>
        <taxon>Bacillati</taxon>
        <taxon>Bacillota</taxon>
        <taxon>Bacilli</taxon>
        <taxon>Bacillales</taxon>
        <taxon>Bacillaceae</taxon>
        <taxon>Bacillus</taxon>
        <taxon>Bacillus cereus group</taxon>
    </lineage>
</organism>
<dbReference type="PANTHER" id="PTHR33639">
    <property type="entry name" value="THIOL-DISULFIDE OXIDOREDUCTASE DCC"/>
    <property type="match status" value="1"/>
</dbReference>
<protein>
    <submittedName>
        <fullName evidence="1">Thiol-disulfide oxidoreductase</fullName>
    </submittedName>
</protein>
<accession>A0A9X6KJS0</accession>
<dbReference type="Pfam" id="PF04134">
    <property type="entry name" value="DCC1-like"/>
    <property type="match status" value="1"/>
</dbReference>
<reference evidence="1 2" key="1">
    <citation type="submission" date="2016-10" db="EMBL/GenBank/DDBJ databases">
        <title>Comparative genomics of Bacillus thuringiensis reveals a path to pathogens against multiple invertebrate hosts.</title>
        <authorList>
            <person name="Zheng J."/>
            <person name="Gao Q."/>
            <person name="Liu H."/>
            <person name="Peng D."/>
            <person name="Ruan L."/>
            <person name="Sun M."/>
        </authorList>
    </citation>
    <scope>NUCLEOTIDE SEQUENCE [LARGE SCALE GENOMIC DNA]</scope>
    <source>
        <strain evidence="1">I13</strain>
    </source>
</reference>
<dbReference type="GO" id="GO:0015035">
    <property type="term" value="F:protein-disulfide reductase activity"/>
    <property type="evidence" value="ECO:0007669"/>
    <property type="project" value="InterPro"/>
</dbReference>
<dbReference type="InterPro" id="IPR052927">
    <property type="entry name" value="DCC_oxidoreductase"/>
</dbReference>
<dbReference type="EMBL" id="NFEN01000251">
    <property type="protein sequence ID" value="OUA13342.1"/>
    <property type="molecule type" value="Genomic_DNA"/>
</dbReference>
<comment type="caution">
    <text evidence="1">The sequence shown here is derived from an EMBL/GenBank/DDBJ whole genome shotgun (WGS) entry which is preliminary data.</text>
</comment>
<proteinExistence type="predicted"/>
<name>A0A9X6KJS0_BACTU</name>
<dbReference type="PANTHER" id="PTHR33639:SF2">
    <property type="entry name" value="DUF393 DOMAIN-CONTAINING PROTEIN"/>
    <property type="match status" value="1"/>
</dbReference>
<gene>
    <name evidence="1" type="ORF">BK775_37050</name>
</gene>